<dbReference type="GO" id="GO:1990281">
    <property type="term" value="C:efflux pump complex"/>
    <property type="evidence" value="ECO:0007669"/>
    <property type="project" value="TreeGrafter"/>
</dbReference>
<dbReference type="InterPro" id="IPR003423">
    <property type="entry name" value="OMP_efflux"/>
</dbReference>
<evidence type="ECO:0000313" key="10">
    <source>
        <dbReference type="Proteomes" id="UP000032544"/>
    </source>
</evidence>
<evidence type="ECO:0000256" key="5">
    <source>
        <dbReference type="ARBA" id="ARBA00022692"/>
    </source>
</evidence>
<organism evidence="9 10">
    <name type="scientific">Draconibacterium sediminis</name>
    <dbReference type="NCBI Taxonomy" id="1544798"/>
    <lineage>
        <taxon>Bacteria</taxon>
        <taxon>Pseudomonadati</taxon>
        <taxon>Bacteroidota</taxon>
        <taxon>Bacteroidia</taxon>
        <taxon>Marinilabiliales</taxon>
        <taxon>Prolixibacteraceae</taxon>
        <taxon>Draconibacterium</taxon>
    </lineage>
</organism>
<dbReference type="Gene3D" id="1.20.1600.10">
    <property type="entry name" value="Outer membrane efflux proteins (OEP)"/>
    <property type="match status" value="1"/>
</dbReference>
<evidence type="ECO:0008006" key="11">
    <source>
        <dbReference type="Google" id="ProtNLM"/>
    </source>
</evidence>
<keyword evidence="6" id="KW-0472">Membrane</keyword>
<dbReference type="RefSeq" id="WP_045026860.1">
    <property type="nucleotide sequence ID" value="NZ_JRHC01000001.1"/>
</dbReference>
<evidence type="ECO:0000256" key="2">
    <source>
        <dbReference type="ARBA" id="ARBA00007613"/>
    </source>
</evidence>
<keyword evidence="3" id="KW-0813">Transport</keyword>
<keyword evidence="4" id="KW-1134">Transmembrane beta strand</keyword>
<dbReference type="Proteomes" id="UP000032544">
    <property type="component" value="Unassembled WGS sequence"/>
</dbReference>
<protein>
    <recommendedName>
        <fullName evidence="11">Transporter</fullName>
    </recommendedName>
</protein>
<proteinExistence type="inferred from homology"/>
<comment type="caution">
    <text evidence="9">The sequence shown here is derived from an EMBL/GenBank/DDBJ whole genome shotgun (WGS) entry which is preliminary data.</text>
</comment>
<dbReference type="AlphaFoldDB" id="A0A0D8JDP5"/>
<keyword evidence="5" id="KW-0812">Transmembrane</keyword>
<evidence type="ECO:0000256" key="6">
    <source>
        <dbReference type="ARBA" id="ARBA00023136"/>
    </source>
</evidence>
<dbReference type="SUPFAM" id="SSF56954">
    <property type="entry name" value="Outer membrane efflux proteins (OEP)"/>
    <property type="match status" value="1"/>
</dbReference>
<dbReference type="GO" id="GO:0015288">
    <property type="term" value="F:porin activity"/>
    <property type="evidence" value="ECO:0007669"/>
    <property type="project" value="TreeGrafter"/>
</dbReference>
<keyword evidence="7" id="KW-0998">Cell outer membrane</keyword>
<feature type="signal peptide" evidence="8">
    <location>
        <begin position="1"/>
        <end position="17"/>
    </location>
</feature>
<dbReference type="GO" id="GO:0015562">
    <property type="term" value="F:efflux transmembrane transporter activity"/>
    <property type="evidence" value="ECO:0007669"/>
    <property type="project" value="InterPro"/>
</dbReference>
<evidence type="ECO:0000256" key="3">
    <source>
        <dbReference type="ARBA" id="ARBA00022448"/>
    </source>
</evidence>
<comment type="subcellular location">
    <subcellularLocation>
        <location evidence="1">Cell outer membrane</location>
    </subcellularLocation>
</comment>
<sequence>MRKILILLLFPVQLAVAQNNVQLDSCYVWARQNYPNLKQTELWKEINSLSIQNHETNYLPQVTLNGQISYQSAVTEVPVSMPGISIPTVSKDRYNAYAELQQTIWDGGLTKTNKTLETAILNSNLSQLEVELYKLNEQVAQAFFTTLVVDQQKEVILAQIKTIDEQLSRVESGIRNGVTEPSAAMVLKAERINLEQNIVELDAAKNASRQMLELLTGKQFDKNGTFTYQTNFSFNSELLRPELQLLGNQREQLVVQSNMLSKTRNPKLFGFGQLGYGKPGLNMLLDEFKGYYLFGVGVSWNAFDWKQTSRQQQILKLRQEMLQSQEATFIQNLNLLLIQQKEQIGKLEQLISNDEKLVELRSGITKAAASKLENETITTSDYVQELQAETIAKLKQELHKIQLNEAREKYVLIKGKTLPGTLTQN</sequence>
<accession>A0A0D8JDP5</accession>
<dbReference type="STRING" id="1544798.LH29_06540"/>
<dbReference type="PANTHER" id="PTHR30026">
    <property type="entry name" value="OUTER MEMBRANE PROTEIN TOLC"/>
    <property type="match status" value="1"/>
</dbReference>
<evidence type="ECO:0000256" key="1">
    <source>
        <dbReference type="ARBA" id="ARBA00004442"/>
    </source>
</evidence>
<keyword evidence="10" id="KW-1185">Reference proteome</keyword>
<keyword evidence="8" id="KW-0732">Signal</keyword>
<dbReference type="InterPro" id="IPR051906">
    <property type="entry name" value="TolC-like"/>
</dbReference>
<evidence type="ECO:0000256" key="7">
    <source>
        <dbReference type="ARBA" id="ARBA00023237"/>
    </source>
</evidence>
<dbReference type="GO" id="GO:0009279">
    <property type="term" value="C:cell outer membrane"/>
    <property type="evidence" value="ECO:0007669"/>
    <property type="project" value="UniProtKB-SubCell"/>
</dbReference>
<evidence type="ECO:0000313" key="9">
    <source>
        <dbReference type="EMBL" id="KJF45065.1"/>
    </source>
</evidence>
<gene>
    <name evidence="9" type="ORF">LH29_06540</name>
</gene>
<evidence type="ECO:0000256" key="4">
    <source>
        <dbReference type="ARBA" id="ARBA00022452"/>
    </source>
</evidence>
<reference evidence="9 10" key="1">
    <citation type="submission" date="2014-09" db="EMBL/GenBank/DDBJ databases">
        <title>Draft Genome Sequence of Draconibacterium sp. JN14CK-3.</title>
        <authorList>
            <person name="Dong C."/>
            <person name="Lai Q."/>
            <person name="Shao Z."/>
        </authorList>
    </citation>
    <scope>NUCLEOTIDE SEQUENCE [LARGE SCALE GENOMIC DNA]</scope>
    <source>
        <strain evidence="9 10">JN14CK-3</strain>
    </source>
</reference>
<dbReference type="OrthoDB" id="976750at2"/>
<evidence type="ECO:0000256" key="8">
    <source>
        <dbReference type="SAM" id="SignalP"/>
    </source>
</evidence>
<comment type="similarity">
    <text evidence="2">Belongs to the outer membrane factor (OMF) (TC 1.B.17) family.</text>
</comment>
<dbReference type="PANTHER" id="PTHR30026:SF20">
    <property type="entry name" value="OUTER MEMBRANE PROTEIN TOLC"/>
    <property type="match status" value="1"/>
</dbReference>
<feature type="chain" id="PRO_5002331270" description="Transporter" evidence="8">
    <location>
        <begin position="18"/>
        <end position="425"/>
    </location>
</feature>
<dbReference type="EMBL" id="JRHC01000001">
    <property type="protein sequence ID" value="KJF45065.1"/>
    <property type="molecule type" value="Genomic_DNA"/>
</dbReference>
<dbReference type="Pfam" id="PF02321">
    <property type="entry name" value="OEP"/>
    <property type="match status" value="1"/>
</dbReference>
<name>A0A0D8JDP5_9BACT</name>
<dbReference type="PATRIC" id="fig|1544798.3.peg.1312"/>